<dbReference type="Pfam" id="PF18784">
    <property type="entry name" value="CRM1_repeat_2"/>
    <property type="match status" value="1"/>
</dbReference>
<dbReference type="GeneID" id="94829819"/>
<dbReference type="Proteomes" id="UP000179807">
    <property type="component" value="Unassembled WGS sequence"/>
</dbReference>
<dbReference type="Pfam" id="PF08767">
    <property type="entry name" value="CRM1_C"/>
    <property type="match status" value="1"/>
</dbReference>
<dbReference type="Pfam" id="PF03810">
    <property type="entry name" value="IBN_N"/>
    <property type="match status" value="1"/>
</dbReference>
<dbReference type="PROSITE" id="PS50166">
    <property type="entry name" value="IMPORTIN_B_NT"/>
    <property type="match status" value="1"/>
</dbReference>
<dbReference type="GO" id="GO:0006611">
    <property type="term" value="P:protein export from nucleus"/>
    <property type="evidence" value="ECO:0007669"/>
    <property type="project" value="InterPro"/>
</dbReference>
<dbReference type="GO" id="GO:0000056">
    <property type="term" value="P:ribosomal small subunit export from nucleus"/>
    <property type="evidence" value="ECO:0007669"/>
    <property type="project" value="TreeGrafter"/>
</dbReference>
<dbReference type="AlphaFoldDB" id="A0A1J4JFT2"/>
<dbReference type="InterPro" id="IPR013598">
    <property type="entry name" value="Exportin-1/Importin-b-like"/>
</dbReference>
<dbReference type="VEuPathDB" id="TrichDB:TRFO_09875"/>
<keyword evidence="5" id="KW-0539">Nucleus</keyword>
<dbReference type="PANTHER" id="PTHR11223">
    <property type="entry name" value="EXPORTIN 1/5"/>
    <property type="match status" value="1"/>
</dbReference>
<sequence>MMNNKNYESLLNTEIPINLDLLDDCVQKMYLSGNQECHEICNRFHSRPDSLSIVDQVLQSNHSFHLKIFSLNIFAHFVESRWEALPEDNQVQLRNFIAQFINNVAAAPENSISPQNREHLLRYSNNVLINILKYDWPTKWPRFIPDILDATSSSPAMCANCFVILQNLAQEFTEFPEDSLSTSKTAEMSATFIEQFPMIFSLIEIALKSTENPDLVKACLKSLKYFIKAIDPTIIFSNAIFDTICSNLLPDPRYTIYCIAVFGEIAANPYLPNDVSTIILQLFGSIVQCLSNVFNPDDIYETNSRTGEQDFVHIFTVSMTSFVSSFQDILETPSNAPSYSIMLKWLFNVTAQAKNDDTDFKLCIDLWHTIARTIFTECASLRAEYSPVYIPLLPMLRRLAIQRMECPSELIYFFDETGVHSRRNESTTLSNVVFTAMREMLVYLTHIDRADMMAALLEKVDEIKRGNWSSEAMNCLCWAAGSIGGALTEDEEKHFVAQILEYLLTLCKELPDISMRANVASGIMYICSQYGRFLSKYWELLKVVMHKLFEFMSESIPEVQDSAIESMKSVVKYCRNLLVTRQANEESSFLEWMLANSSQVFAPLRPDNIVEMYEIYSTMIQLIHIDDDRNRMTSIISQNLNQRLTALTGNIQPMDQSWYEQLIFVINCNSKMATYLGPSFYSQLSQIIPQLVQIYTTISAGSQQVSPETREFIILQEIKGNIIKLFITSVQLCGRIGLISSTVLPPTLEVFMPDYQSTVAKTPEILGLLAALSTKLPGEIQNNIQHVFTAIYTPTLPFLQDYSECFKFWENFTMFIAALISHVPVFLTLISNNDVTVFMDYLKRCCSHPQQEVSEHALVALMDLLSALDTRVSQQFANEFTDFFGLDLVQFVMTLLTDSVHKYAFNTLMGISRKLIQLNTIRKKTDELFQIFLTLFPNRSPKELGEALQQMQEHSANYQEFKKILRNFMIQVRKFALHDPAIYKKEKEEILAVLAEKVKIPGLIPPNELPEVKEQVQKLCDVVNSFNL</sequence>
<comment type="similarity">
    <text evidence="2">Belongs to the exportin family.</text>
</comment>
<dbReference type="InterPro" id="IPR045065">
    <property type="entry name" value="XPO1/5"/>
</dbReference>
<protein>
    <recommendedName>
        <fullName evidence="6">Importin N-terminal domain-containing protein</fullName>
    </recommendedName>
</protein>
<keyword evidence="3" id="KW-0813">Transport</keyword>
<dbReference type="GO" id="GO:0031267">
    <property type="term" value="F:small GTPase binding"/>
    <property type="evidence" value="ECO:0007669"/>
    <property type="project" value="InterPro"/>
</dbReference>
<proteinExistence type="inferred from homology"/>
<comment type="caution">
    <text evidence="7">The sequence shown here is derived from an EMBL/GenBank/DDBJ whole genome shotgun (WGS) entry which is preliminary data.</text>
</comment>
<accession>A0A1J4JFT2</accession>
<keyword evidence="4" id="KW-0653">Protein transport</keyword>
<comment type="subcellular location">
    <subcellularLocation>
        <location evidence="1">Nucleus</location>
    </subcellularLocation>
</comment>
<keyword evidence="8" id="KW-1185">Reference proteome</keyword>
<evidence type="ECO:0000313" key="8">
    <source>
        <dbReference type="Proteomes" id="UP000179807"/>
    </source>
</evidence>
<evidence type="ECO:0000256" key="1">
    <source>
        <dbReference type="ARBA" id="ARBA00004123"/>
    </source>
</evidence>
<evidence type="ECO:0000259" key="6">
    <source>
        <dbReference type="PROSITE" id="PS50166"/>
    </source>
</evidence>
<dbReference type="InterPro" id="IPR016024">
    <property type="entry name" value="ARM-type_fold"/>
</dbReference>
<feature type="domain" description="Importin N-terminal" evidence="6">
    <location>
        <begin position="37"/>
        <end position="103"/>
    </location>
</feature>
<gene>
    <name evidence="7" type="ORF">TRFO_09875</name>
</gene>
<dbReference type="InterPro" id="IPR014877">
    <property type="entry name" value="XPO1_C_dom"/>
</dbReference>
<dbReference type="Pfam" id="PF18787">
    <property type="entry name" value="CRM1_repeat_3"/>
    <property type="match status" value="1"/>
</dbReference>
<organism evidence="7 8">
    <name type="scientific">Tritrichomonas foetus</name>
    <dbReference type="NCBI Taxonomy" id="1144522"/>
    <lineage>
        <taxon>Eukaryota</taxon>
        <taxon>Metamonada</taxon>
        <taxon>Parabasalia</taxon>
        <taxon>Tritrichomonadida</taxon>
        <taxon>Tritrichomonadidae</taxon>
        <taxon>Tritrichomonas</taxon>
    </lineage>
</organism>
<dbReference type="Gene3D" id="1.25.10.10">
    <property type="entry name" value="Leucine-rich Repeat Variant"/>
    <property type="match status" value="1"/>
</dbReference>
<dbReference type="InterPro" id="IPR011989">
    <property type="entry name" value="ARM-like"/>
</dbReference>
<dbReference type="SUPFAM" id="SSF48371">
    <property type="entry name" value="ARM repeat"/>
    <property type="match status" value="1"/>
</dbReference>
<dbReference type="GO" id="GO:0005049">
    <property type="term" value="F:nuclear export signal receptor activity"/>
    <property type="evidence" value="ECO:0007669"/>
    <property type="project" value="InterPro"/>
</dbReference>
<evidence type="ECO:0000313" key="7">
    <source>
        <dbReference type="EMBL" id="OHS96499.1"/>
    </source>
</evidence>
<dbReference type="Pfam" id="PF08389">
    <property type="entry name" value="Xpo1"/>
    <property type="match status" value="1"/>
</dbReference>
<dbReference type="OrthoDB" id="27218at2759"/>
<dbReference type="SMART" id="SM01102">
    <property type="entry name" value="CRM1_C"/>
    <property type="match status" value="1"/>
</dbReference>
<dbReference type="EMBL" id="MLAK01001171">
    <property type="protein sequence ID" value="OHS96499.1"/>
    <property type="molecule type" value="Genomic_DNA"/>
</dbReference>
<evidence type="ECO:0000256" key="4">
    <source>
        <dbReference type="ARBA" id="ARBA00022927"/>
    </source>
</evidence>
<dbReference type="InterPro" id="IPR041235">
    <property type="entry name" value="Exp1_repeat_2"/>
</dbReference>
<dbReference type="RefSeq" id="XP_068349636.1">
    <property type="nucleotide sequence ID" value="XM_068495115.1"/>
</dbReference>
<dbReference type="GO" id="GO:0000055">
    <property type="term" value="P:ribosomal large subunit export from nucleus"/>
    <property type="evidence" value="ECO:0007669"/>
    <property type="project" value="TreeGrafter"/>
</dbReference>
<evidence type="ECO:0000256" key="5">
    <source>
        <dbReference type="ARBA" id="ARBA00023242"/>
    </source>
</evidence>
<dbReference type="GO" id="GO:0005737">
    <property type="term" value="C:cytoplasm"/>
    <property type="evidence" value="ECO:0007669"/>
    <property type="project" value="TreeGrafter"/>
</dbReference>
<name>A0A1J4JFT2_9EUKA</name>
<dbReference type="InterPro" id="IPR040485">
    <property type="entry name" value="XPO1_repeat_3"/>
</dbReference>
<dbReference type="PANTHER" id="PTHR11223:SF2">
    <property type="entry name" value="EXPORTIN-1"/>
    <property type="match status" value="1"/>
</dbReference>
<dbReference type="GO" id="GO:0005634">
    <property type="term" value="C:nucleus"/>
    <property type="evidence" value="ECO:0007669"/>
    <property type="project" value="UniProtKB-SubCell"/>
</dbReference>
<dbReference type="InterPro" id="IPR001494">
    <property type="entry name" value="Importin-beta_N"/>
</dbReference>
<reference evidence="7" key="1">
    <citation type="submission" date="2016-10" db="EMBL/GenBank/DDBJ databases">
        <authorList>
            <person name="Benchimol M."/>
            <person name="Almeida L.G."/>
            <person name="Vasconcelos A.T."/>
            <person name="Perreira-Neves A."/>
            <person name="Rosa I.A."/>
            <person name="Tasca T."/>
            <person name="Bogo M.R."/>
            <person name="de Souza W."/>
        </authorList>
    </citation>
    <scope>NUCLEOTIDE SEQUENCE [LARGE SCALE GENOMIC DNA]</scope>
    <source>
        <strain evidence="7">K</strain>
    </source>
</reference>
<evidence type="ECO:0000256" key="2">
    <source>
        <dbReference type="ARBA" id="ARBA00009466"/>
    </source>
</evidence>
<evidence type="ECO:0000256" key="3">
    <source>
        <dbReference type="ARBA" id="ARBA00022448"/>
    </source>
</evidence>